<dbReference type="Pfam" id="PF04519">
    <property type="entry name" value="Bactofilin"/>
    <property type="match status" value="1"/>
</dbReference>
<organism evidence="2 3">
    <name type="scientific">Treponema phagedenis</name>
    <dbReference type="NCBI Taxonomy" id="162"/>
    <lineage>
        <taxon>Bacteria</taxon>
        <taxon>Pseudomonadati</taxon>
        <taxon>Spirochaetota</taxon>
        <taxon>Spirochaetia</taxon>
        <taxon>Spirochaetales</taxon>
        <taxon>Treponemataceae</taxon>
        <taxon>Treponema</taxon>
    </lineage>
</organism>
<sequence>MAKVEDISINTIIGPDSFIHGDVNVPGFIRVDGDIDGSISTTGRVIIGEKARIRGNIEAKSVTVGGIVQGDIIAPDNVIILSSAVIIGAVLTQKIRIDENVLFSGFCFAKQNREAFDTALKNYTNQKALQASGLAQKKIRRMDGK</sequence>
<dbReference type="InterPro" id="IPR007607">
    <property type="entry name" value="BacA/B"/>
</dbReference>
<dbReference type="EMBL" id="CP042817">
    <property type="protein sequence ID" value="QEJ99303.1"/>
    <property type="molecule type" value="Genomic_DNA"/>
</dbReference>
<dbReference type="RefSeq" id="WP_148879306.1">
    <property type="nucleotide sequence ID" value="NZ_CP042813.1"/>
</dbReference>
<dbReference type="PANTHER" id="PTHR35024:SF4">
    <property type="entry name" value="POLYMER-FORMING CYTOSKELETAL PROTEIN"/>
    <property type="match status" value="1"/>
</dbReference>
<dbReference type="AlphaFoldDB" id="A0AAE6IWB0"/>
<dbReference type="Proteomes" id="UP000323594">
    <property type="component" value="Chromosome"/>
</dbReference>
<gene>
    <name evidence="2" type="ORF">FUT82_15770</name>
</gene>
<reference evidence="2 3" key="1">
    <citation type="submission" date="2019-08" db="EMBL/GenBank/DDBJ databases">
        <authorList>
            <person name="Kuhnert P."/>
        </authorList>
    </citation>
    <scope>NUCLEOTIDE SEQUENCE [LARGE SCALE GENOMIC DNA]</scope>
    <source>
        <strain evidence="2 3">B36.5</strain>
    </source>
</reference>
<proteinExistence type="inferred from homology"/>
<name>A0AAE6IWB0_TREPH</name>
<dbReference type="SUPFAM" id="SSF51161">
    <property type="entry name" value="Trimeric LpxA-like enzymes"/>
    <property type="match status" value="1"/>
</dbReference>
<evidence type="ECO:0000313" key="2">
    <source>
        <dbReference type="EMBL" id="QEJ99303.1"/>
    </source>
</evidence>
<dbReference type="InterPro" id="IPR011004">
    <property type="entry name" value="Trimer_LpxA-like_sf"/>
</dbReference>
<accession>A0AAE6IWB0</accession>
<dbReference type="PANTHER" id="PTHR35024">
    <property type="entry name" value="HYPOTHETICAL CYTOSOLIC PROTEIN"/>
    <property type="match status" value="1"/>
</dbReference>
<evidence type="ECO:0000256" key="1">
    <source>
        <dbReference type="ARBA" id="ARBA00044755"/>
    </source>
</evidence>
<comment type="similarity">
    <text evidence="1">Belongs to the bactofilin family.</text>
</comment>
<evidence type="ECO:0000313" key="3">
    <source>
        <dbReference type="Proteomes" id="UP000323594"/>
    </source>
</evidence>
<protein>
    <submittedName>
        <fullName evidence="2">Polymer-forming cytoskeletal protein</fullName>
    </submittedName>
</protein>